<accession>A0A9Q9AT17</accession>
<feature type="compositionally biased region" description="Acidic residues" evidence="1">
    <location>
        <begin position="199"/>
        <end position="211"/>
    </location>
</feature>
<sequence length="220" mass="24003">MAAECLSGSAEAVSQIIVDHIIYPIVGHPMRTSSVLAFVLAIVWAMFFVDAQLSMPGSADIVWPFVIGPIWLLSALCFAKQMYSQVADEAPNIRHAYLVIVLFLTTTILLVLGQAQQDWLRWLPFISTLAVWLAGAISKGWPGIVEKMTEGIYATVPQEPDPERGPRGGGHTQEQEQEQHNVTPTAGESAGQSQFVLSGDDDDDDDDDDNDLGSLPPRRS</sequence>
<evidence type="ECO:0000256" key="2">
    <source>
        <dbReference type="SAM" id="Phobius"/>
    </source>
</evidence>
<dbReference type="Proteomes" id="UP001056384">
    <property type="component" value="Chromosome 6"/>
</dbReference>
<evidence type="ECO:0000313" key="4">
    <source>
        <dbReference type="Proteomes" id="UP001056384"/>
    </source>
</evidence>
<feature type="transmembrane region" description="Helical" evidence="2">
    <location>
        <begin position="119"/>
        <end position="138"/>
    </location>
</feature>
<gene>
    <name evidence="3" type="ORF">Slin15195_G074630</name>
</gene>
<reference evidence="3" key="1">
    <citation type="submission" date="2022-06" db="EMBL/GenBank/DDBJ databases">
        <title>Complete genome sequences of two strains of the flax pathogen Septoria linicola.</title>
        <authorList>
            <person name="Lapalu N."/>
            <person name="Simon A."/>
            <person name="Demenou B."/>
            <person name="Paumier D."/>
            <person name="Guillot M.-P."/>
            <person name="Gout L."/>
            <person name="Valade R."/>
        </authorList>
    </citation>
    <scope>NUCLEOTIDE SEQUENCE</scope>
    <source>
        <strain evidence="3">SE15195</strain>
    </source>
</reference>
<feature type="region of interest" description="Disordered" evidence="1">
    <location>
        <begin position="156"/>
        <end position="220"/>
    </location>
</feature>
<feature type="transmembrane region" description="Helical" evidence="2">
    <location>
        <begin position="95"/>
        <end position="113"/>
    </location>
</feature>
<feature type="transmembrane region" description="Helical" evidence="2">
    <location>
        <begin position="35"/>
        <end position="55"/>
    </location>
</feature>
<dbReference type="EMBL" id="CP099423">
    <property type="protein sequence ID" value="USW54144.1"/>
    <property type="molecule type" value="Genomic_DNA"/>
</dbReference>
<keyword evidence="2" id="KW-0472">Membrane</keyword>
<keyword evidence="2" id="KW-1133">Transmembrane helix</keyword>
<keyword evidence="4" id="KW-1185">Reference proteome</keyword>
<dbReference type="AlphaFoldDB" id="A0A9Q9AT17"/>
<protein>
    <submittedName>
        <fullName evidence="3">Uncharacterized protein</fullName>
    </submittedName>
</protein>
<proteinExistence type="predicted"/>
<evidence type="ECO:0000256" key="1">
    <source>
        <dbReference type="SAM" id="MobiDB-lite"/>
    </source>
</evidence>
<keyword evidence="2" id="KW-0812">Transmembrane</keyword>
<evidence type="ECO:0000313" key="3">
    <source>
        <dbReference type="EMBL" id="USW54144.1"/>
    </source>
</evidence>
<feature type="transmembrane region" description="Helical" evidence="2">
    <location>
        <begin position="61"/>
        <end position="83"/>
    </location>
</feature>
<organism evidence="3 4">
    <name type="scientific">Septoria linicola</name>
    <dbReference type="NCBI Taxonomy" id="215465"/>
    <lineage>
        <taxon>Eukaryota</taxon>
        <taxon>Fungi</taxon>
        <taxon>Dikarya</taxon>
        <taxon>Ascomycota</taxon>
        <taxon>Pezizomycotina</taxon>
        <taxon>Dothideomycetes</taxon>
        <taxon>Dothideomycetidae</taxon>
        <taxon>Mycosphaerellales</taxon>
        <taxon>Mycosphaerellaceae</taxon>
        <taxon>Septoria</taxon>
    </lineage>
</organism>
<feature type="compositionally biased region" description="Polar residues" evidence="1">
    <location>
        <begin position="180"/>
        <end position="196"/>
    </location>
</feature>
<name>A0A9Q9AT17_9PEZI</name>